<proteinExistence type="predicted"/>
<dbReference type="SUPFAM" id="SSF55781">
    <property type="entry name" value="GAF domain-like"/>
    <property type="match status" value="2"/>
</dbReference>
<dbReference type="Proteomes" id="UP001642464">
    <property type="component" value="Unassembled WGS sequence"/>
</dbReference>
<keyword evidence="1" id="KW-0175">Coiled coil</keyword>
<feature type="non-terminal residue" evidence="2">
    <location>
        <position position="714"/>
    </location>
</feature>
<gene>
    <name evidence="2" type="ORF">SCF082_LOCUS45125</name>
</gene>
<protein>
    <recommendedName>
        <fullName evidence="4">GAF domain-containing protein</fullName>
    </recommendedName>
</protein>
<comment type="caution">
    <text evidence="2">The sequence shown here is derived from an EMBL/GenBank/DDBJ whole genome shotgun (WGS) entry which is preliminary data.</text>
</comment>
<accession>A0ABP0RA69</accession>
<evidence type="ECO:0000313" key="3">
    <source>
        <dbReference type="Proteomes" id="UP001642464"/>
    </source>
</evidence>
<evidence type="ECO:0000313" key="2">
    <source>
        <dbReference type="EMBL" id="CAK9096086.1"/>
    </source>
</evidence>
<keyword evidence="3" id="KW-1185">Reference proteome</keyword>
<dbReference type="InterPro" id="IPR029016">
    <property type="entry name" value="GAF-like_dom_sf"/>
</dbReference>
<dbReference type="EMBL" id="CAXAMM010040904">
    <property type="protein sequence ID" value="CAK9096086.1"/>
    <property type="molecule type" value="Genomic_DNA"/>
</dbReference>
<reference evidence="2 3" key="1">
    <citation type="submission" date="2024-02" db="EMBL/GenBank/DDBJ databases">
        <authorList>
            <person name="Chen Y."/>
            <person name="Shah S."/>
            <person name="Dougan E. K."/>
            <person name="Thang M."/>
            <person name="Chan C."/>
        </authorList>
    </citation>
    <scope>NUCLEOTIDE SEQUENCE [LARGE SCALE GENOMIC DNA]</scope>
</reference>
<sequence>MAALPDDGPFREARSRVEDDLRKVEAGKKTRIDWGASKESMFGVALGTMSRERNEALQKVQFLEQQVKQLKAANKALEEKNREKAFSKKFSVLEADPTRLLQSGAKQQGHQSVCCTTCGADVKLDADALGGADRRSKRASTPTNRTPKIGFGSMVRIPAVQPTPDAATAPQVDQEFEADTPHSLLEAFIEKHQLPFHDDSEESEDGSAPAAAKFSRAQTRNLLDLVHFLQACVEQTATLSSKAKILDGTSSAQGLSVSDFYETMGNALTKLAPGTKHSTFWIVDHDNAQLVTQSHRKGREVRVPLDGEDDGIAGFVARSGRSVVLNNEVLGGPDCKGEGSDFRYNAKVDHLGSAREFLDTKSSNERFIKQSMAVIPVFGKPAQGGIDYTKPTAIVQLCKSASRSNPVRKRVFSDSEVLMLSIIAQQGQWVLRNTSQMLEMQRRDLMMKAILDFPAKAICRLVTPLAARKSEPAKIELLKTLEASVVSAMPHIKRCRLFCVGQRQGKPAIFWAPVKKSYDFDNNDDDWERMVRSICEINHGLVGHVVAEKRTLVLDQPYNDERFNGNIDLHTDGLCLVAAPLFEVKQQGSGRLLGVVQVSIPNFVPHERDDKVRHFCADLVPQISLTIALSQINPGQMLSLAELALVQRRQGAGFVRRGREQDLAVFLHDLDAAQEVVRVVHDAQQQRAAGAGRQVLRAQQVVHRHEELVSARAR</sequence>
<evidence type="ECO:0008006" key="4">
    <source>
        <dbReference type="Google" id="ProtNLM"/>
    </source>
</evidence>
<organism evidence="2 3">
    <name type="scientific">Durusdinium trenchii</name>
    <dbReference type="NCBI Taxonomy" id="1381693"/>
    <lineage>
        <taxon>Eukaryota</taxon>
        <taxon>Sar</taxon>
        <taxon>Alveolata</taxon>
        <taxon>Dinophyceae</taxon>
        <taxon>Suessiales</taxon>
        <taxon>Symbiodiniaceae</taxon>
        <taxon>Durusdinium</taxon>
    </lineage>
</organism>
<name>A0ABP0RA69_9DINO</name>
<evidence type="ECO:0000256" key="1">
    <source>
        <dbReference type="SAM" id="Coils"/>
    </source>
</evidence>
<feature type="coiled-coil region" evidence="1">
    <location>
        <begin position="46"/>
        <end position="83"/>
    </location>
</feature>
<dbReference type="Gene3D" id="3.30.450.40">
    <property type="match status" value="2"/>
</dbReference>